<evidence type="ECO:0000313" key="1">
    <source>
        <dbReference type="EMBL" id="KAG9185079.1"/>
    </source>
</evidence>
<comment type="caution">
    <text evidence="1">The sequence shown here is derived from an EMBL/GenBank/DDBJ whole genome shotgun (WGS) entry which is preliminary data.</text>
</comment>
<organism evidence="1 2">
    <name type="scientific">Alternaria panax</name>
    <dbReference type="NCBI Taxonomy" id="48097"/>
    <lineage>
        <taxon>Eukaryota</taxon>
        <taxon>Fungi</taxon>
        <taxon>Dikarya</taxon>
        <taxon>Ascomycota</taxon>
        <taxon>Pezizomycotina</taxon>
        <taxon>Dothideomycetes</taxon>
        <taxon>Pleosporomycetidae</taxon>
        <taxon>Pleosporales</taxon>
        <taxon>Pleosporineae</taxon>
        <taxon>Pleosporaceae</taxon>
        <taxon>Alternaria</taxon>
        <taxon>Alternaria sect. Panax</taxon>
    </lineage>
</organism>
<evidence type="ECO:0000313" key="2">
    <source>
        <dbReference type="Proteomes" id="UP001199106"/>
    </source>
</evidence>
<dbReference type="EMBL" id="JAANER010000012">
    <property type="protein sequence ID" value="KAG9185079.1"/>
    <property type="molecule type" value="Genomic_DNA"/>
</dbReference>
<accession>A0AAD4F778</accession>
<gene>
    <name evidence="1" type="ORF">G6011_03026</name>
</gene>
<sequence>MDTTCCKNMGIFNDERAIDVLTKEGYRVTLIGKDVEALMNRVVNPKSKLCRYSDELTLVYAVTKPIDGWLDDAAGIRQVDESFFVPLLADNHKDLYKISSPHSSMYASRYSINHSNVTLISCAPDEQFGTNAMHLPTLAGMRSDLIEKVVDVTAPSNPVLPYMNMHKYPIKIDQDNMERRSDPSRQLPSNNMKCKVKLPMANMGVSKLWTVPLYL</sequence>
<protein>
    <submittedName>
        <fullName evidence="1">Uncharacterized protein</fullName>
    </submittedName>
</protein>
<keyword evidence="2" id="KW-1185">Reference proteome</keyword>
<proteinExistence type="predicted"/>
<name>A0AAD4F778_9PLEO</name>
<dbReference type="Proteomes" id="UP001199106">
    <property type="component" value="Unassembled WGS sequence"/>
</dbReference>
<reference evidence="1" key="1">
    <citation type="submission" date="2021-07" db="EMBL/GenBank/DDBJ databases">
        <title>Genome Resource of American Ginseng Black Spot Pathogen Alternaria panax.</title>
        <authorList>
            <person name="Qiu C."/>
            <person name="Wang W."/>
            <person name="Liu Z."/>
        </authorList>
    </citation>
    <scope>NUCLEOTIDE SEQUENCE</scope>
    <source>
        <strain evidence="1">BNCC115425</strain>
    </source>
</reference>
<dbReference type="AlphaFoldDB" id="A0AAD4F778"/>